<keyword evidence="3" id="KW-1185">Reference proteome</keyword>
<reference evidence="2" key="1">
    <citation type="submission" date="2021-02" db="EMBL/GenBank/DDBJ databases">
        <title>Genome sequence Cadophora malorum strain M34.</title>
        <authorList>
            <person name="Stefanovic E."/>
            <person name="Vu D."/>
            <person name="Scully C."/>
            <person name="Dijksterhuis J."/>
            <person name="Roader J."/>
            <person name="Houbraken J."/>
        </authorList>
    </citation>
    <scope>NUCLEOTIDE SEQUENCE</scope>
    <source>
        <strain evidence="2">M34</strain>
    </source>
</reference>
<feature type="compositionally biased region" description="Polar residues" evidence="1">
    <location>
        <begin position="313"/>
        <end position="335"/>
    </location>
</feature>
<sequence>MSQSSLSEKLASVEIYIKSLSKGPDEVKKDAEETVLRLWEQIPPEWRTKCKPPPSDRVKVAKWKKDPINVPKIILTQLDLWDRDPSSILTSELEVSMSPAQDFLSRLYLALDHTHFQSALVKAVRLRILQIAFHNLMNRLNVRHICPDSTAETEFFSRIKVRKDDAEIGKRSKGWAKIGGKYASLSAELGGLGSMICLPGDISAYKLERIPLTGEVRVEAVAALKARGINDSKNDNIQRCYVVGQKISAMMNAELDSYFLEYSSPQADMTTSRRKRRRTQITDVSTLLPSASVVAIDRAGTNPDVDNLDDPRQSTSSSRPAATVTSDLETSNADPNTGALMVPPTSITIPRLTPSGFNTSPDLQPGYWSGMADFEYWNDMTDVTSDFWNDMNQVSWPGLVYDLPGTGGTITC</sequence>
<gene>
    <name evidence="2" type="ORF">IFR04_011308</name>
</gene>
<proteinExistence type="predicted"/>
<dbReference type="EMBL" id="JAFJYH010000218">
    <property type="protein sequence ID" value="KAG4415544.1"/>
    <property type="molecule type" value="Genomic_DNA"/>
</dbReference>
<organism evidence="2 3">
    <name type="scientific">Cadophora malorum</name>
    <dbReference type="NCBI Taxonomy" id="108018"/>
    <lineage>
        <taxon>Eukaryota</taxon>
        <taxon>Fungi</taxon>
        <taxon>Dikarya</taxon>
        <taxon>Ascomycota</taxon>
        <taxon>Pezizomycotina</taxon>
        <taxon>Leotiomycetes</taxon>
        <taxon>Helotiales</taxon>
        <taxon>Ploettnerulaceae</taxon>
        <taxon>Cadophora</taxon>
    </lineage>
</organism>
<accession>A0A8H7W957</accession>
<evidence type="ECO:0000313" key="2">
    <source>
        <dbReference type="EMBL" id="KAG4415544.1"/>
    </source>
</evidence>
<feature type="region of interest" description="Disordered" evidence="1">
    <location>
        <begin position="299"/>
        <end position="345"/>
    </location>
</feature>
<comment type="caution">
    <text evidence="2">The sequence shown here is derived from an EMBL/GenBank/DDBJ whole genome shotgun (WGS) entry which is preliminary data.</text>
</comment>
<protein>
    <submittedName>
        <fullName evidence="2">Uncharacterized protein</fullName>
    </submittedName>
</protein>
<dbReference type="OrthoDB" id="5424905at2759"/>
<evidence type="ECO:0000256" key="1">
    <source>
        <dbReference type="SAM" id="MobiDB-lite"/>
    </source>
</evidence>
<name>A0A8H7W957_9HELO</name>
<evidence type="ECO:0000313" key="3">
    <source>
        <dbReference type="Proteomes" id="UP000664132"/>
    </source>
</evidence>
<dbReference type="Proteomes" id="UP000664132">
    <property type="component" value="Unassembled WGS sequence"/>
</dbReference>
<dbReference type="AlphaFoldDB" id="A0A8H7W957"/>